<dbReference type="InterPro" id="IPR005714">
    <property type="entry name" value="ATPase_T3SS_FliI/YscN"/>
</dbReference>
<dbReference type="Proteomes" id="UP001180536">
    <property type="component" value="Unassembled WGS sequence"/>
</dbReference>
<name>A0ABU1ZEG9_9BURK</name>
<evidence type="ECO:0000313" key="12">
    <source>
        <dbReference type="Proteomes" id="UP001180536"/>
    </source>
</evidence>
<comment type="subcellular location">
    <subcellularLocation>
        <location evidence="1">Cytoplasm</location>
    </subcellularLocation>
</comment>
<evidence type="ECO:0000256" key="7">
    <source>
        <dbReference type="ARBA" id="ARBA00022967"/>
    </source>
</evidence>
<evidence type="ECO:0000256" key="1">
    <source>
        <dbReference type="ARBA" id="ARBA00004496"/>
    </source>
</evidence>
<organism evidence="11 12">
    <name type="scientific">Pelomonas aquatica</name>
    <dbReference type="NCBI Taxonomy" id="431058"/>
    <lineage>
        <taxon>Bacteria</taxon>
        <taxon>Pseudomonadati</taxon>
        <taxon>Pseudomonadota</taxon>
        <taxon>Betaproteobacteria</taxon>
        <taxon>Burkholderiales</taxon>
        <taxon>Sphaerotilaceae</taxon>
        <taxon>Roseateles</taxon>
    </lineage>
</organism>
<dbReference type="PANTHER" id="PTHR15184">
    <property type="entry name" value="ATP SYNTHASE"/>
    <property type="match status" value="1"/>
</dbReference>
<evidence type="ECO:0000256" key="3">
    <source>
        <dbReference type="ARBA" id="ARBA00022490"/>
    </source>
</evidence>
<dbReference type="InterPro" id="IPR040627">
    <property type="entry name" value="T3SS_ATPase_C"/>
</dbReference>
<dbReference type="InterPro" id="IPR020003">
    <property type="entry name" value="ATPase_a/bsu_AS"/>
</dbReference>
<dbReference type="EMBL" id="JAVDXQ010000006">
    <property type="protein sequence ID" value="MDR7298978.1"/>
    <property type="molecule type" value="Genomic_DNA"/>
</dbReference>
<dbReference type="CDD" id="cd01136">
    <property type="entry name" value="ATPase_flagellum-secretory_path_III"/>
    <property type="match status" value="1"/>
</dbReference>
<evidence type="ECO:0000313" key="11">
    <source>
        <dbReference type="EMBL" id="MDR7298978.1"/>
    </source>
</evidence>
<comment type="caution">
    <text evidence="11">The sequence shown here is derived from an EMBL/GenBank/DDBJ whole genome shotgun (WGS) entry which is preliminary data.</text>
</comment>
<dbReference type="SUPFAM" id="SSF52540">
    <property type="entry name" value="P-loop containing nucleoside triphosphate hydrolases"/>
    <property type="match status" value="1"/>
</dbReference>
<protein>
    <submittedName>
        <fullName evidence="11">Type III secretion protein N (ATPase)</fullName>
    </submittedName>
</protein>
<dbReference type="NCBIfam" id="TIGR01026">
    <property type="entry name" value="fliI_yscN"/>
    <property type="match status" value="1"/>
</dbReference>
<keyword evidence="4" id="KW-0547">Nucleotide-binding</keyword>
<dbReference type="InterPro" id="IPR000194">
    <property type="entry name" value="ATPase_F1/V1/A1_a/bsu_nucl-bd"/>
</dbReference>
<evidence type="ECO:0000256" key="4">
    <source>
        <dbReference type="ARBA" id="ARBA00022741"/>
    </source>
</evidence>
<keyword evidence="12" id="KW-1185">Reference proteome</keyword>
<sequence length="481" mass="51190">MSNSSTASLGQSPEGTAMLAGLSGKHIVPGGPAWERPAEDLRPVPPGTDDLRRSLQRVRTVATLGRVVQAGGTLMRATGVQARVGQSCRVFDPMQPHEAGLLAEVIGFQGHEAVLAPLGSLQGLPVGAAVEVLNDVAQLPSGRGLLGRVIDAFGQPLDGGPPLDALPRVPLYRDAPSPLQRRPVHEPLVCGVRAVDALLTVGEGQRVGIFAMAGGGKSTLLGMLARSTRAEINVIGLIGERGREVREFLEDSLGAEGLARSVVVVSTSDRPALERVRAAYAATAIAEGFRAQGARVVLMMDSVTRFARGLREIGLAAGEPAVRRGYPPSVFAELPRLFERAGNDAHGSITAFYTVLAEDEEGSDPVAEEVRSILDGHLVLSRALAEAQHYPAIDVLASASRVFTRVTTPEQQRDAARLRALMARHKEVEFLLRVGEYQAGSDPLADQAIERMPQIKALLQQGSHEPSDWDGCLQHLREIVS</sequence>
<evidence type="ECO:0000259" key="10">
    <source>
        <dbReference type="SMART" id="SM00382"/>
    </source>
</evidence>
<evidence type="ECO:0000256" key="9">
    <source>
        <dbReference type="SAM" id="MobiDB-lite"/>
    </source>
</evidence>
<reference evidence="11 12" key="1">
    <citation type="submission" date="2023-07" db="EMBL/GenBank/DDBJ databases">
        <title>Sorghum-associated microbial communities from plants grown in Nebraska, USA.</title>
        <authorList>
            <person name="Schachtman D."/>
        </authorList>
    </citation>
    <scope>NUCLEOTIDE SEQUENCE [LARGE SCALE GENOMIC DNA]</scope>
    <source>
        <strain evidence="11 12">BE310</strain>
    </source>
</reference>
<accession>A0ABU1ZEG9</accession>
<keyword evidence="7" id="KW-1278">Translocase</keyword>
<evidence type="ECO:0000256" key="2">
    <source>
        <dbReference type="ARBA" id="ARBA00022448"/>
    </source>
</evidence>
<evidence type="ECO:0000256" key="5">
    <source>
        <dbReference type="ARBA" id="ARBA00022840"/>
    </source>
</evidence>
<dbReference type="SMART" id="SM00382">
    <property type="entry name" value="AAA"/>
    <property type="match status" value="1"/>
</dbReference>
<keyword evidence="6" id="KW-0653">Protein transport</keyword>
<dbReference type="Gene3D" id="3.40.50.12240">
    <property type="match status" value="1"/>
</dbReference>
<dbReference type="InterPro" id="IPR027417">
    <property type="entry name" value="P-loop_NTPase"/>
</dbReference>
<keyword evidence="2" id="KW-0813">Transport</keyword>
<proteinExistence type="predicted"/>
<comment type="catalytic activity">
    <reaction evidence="8">
        <text>ATP + H2O + cellular proteinSide 1 = ADP + phosphate + cellular proteinSide 2.</text>
        <dbReference type="EC" id="7.4.2.8"/>
    </reaction>
</comment>
<gene>
    <name evidence="11" type="ORF">J2X16_004346</name>
</gene>
<feature type="domain" description="AAA+ ATPase" evidence="10">
    <location>
        <begin position="203"/>
        <end position="384"/>
    </location>
</feature>
<feature type="region of interest" description="Disordered" evidence="9">
    <location>
        <begin position="29"/>
        <end position="48"/>
    </location>
</feature>
<evidence type="ECO:0000256" key="8">
    <source>
        <dbReference type="ARBA" id="ARBA00034006"/>
    </source>
</evidence>
<dbReference type="InterPro" id="IPR050053">
    <property type="entry name" value="ATPase_alpha/beta_chains"/>
</dbReference>
<dbReference type="Pfam" id="PF00006">
    <property type="entry name" value="ATP-synt_ab"/>
    <property type="match status" value="1"/>
</dbReference>
<keyword evidence="3" id="KW-0963">Cytoplasm</keyword>
<evidence type="ECO:0000256" key="6">
    <source>
        <dbReference type="ARBA" id="ARBA00022927"/>
    </source>
</evidence>
<dbReference type="PROSITE" id="PS00152">
    <property type="entry name" value="ATPASE_ALPHA_BETA"/>
    <property type="match status" value="1"/>
</dbReference>
<keyword evidence="5" id="KW-0067">ATP-binding</keyword>
<dbReference type="InterPro" id="IPR003593">
    <property type="entry name" value="AAA+_ATPase"/>
</dbReference>
<dbReference type="PANTHER" id="PTHR15184:SF9">
    <property type="entry name" value="SPI-1 TYPE 3 SECRETION SYSTEM ATPASE"/>
    <property type="match status" value="1"/>
</dbReference>
<dbReference type="Pfam" id="PF18269">
    <property type="entry name" value="T3SS_ATPase_C"/>
    <property type="match status" value="1"/>
</dbReference>